<evidence type="ECO:0000259" key="13">
    <source>
        <dbReference type="Pfam" id="PF21687"/>
    </source>
</evidence>
<keyword evidence="3 10" id="KW-0813">Transport</keyword>
<dbReference type="InterPro" id="IPR038072">
    <property type="entry name" value="GspK_central_sf"/>
</dbReference>
<keyword evidence="5 10" id="KW-0997">Cell inner membrane</keyword>
<gene>
    <name evidence="14" type="ORF">DCG58_15295</name>
</gene>
<sequence>MAARMGGWHEGAAGGCRTDTGILRQGCAHRTLRCGRGWVMRTADKEQGASLLSVLVIVMLMSVAAVAATDALARSVMVIKSSSARAETFWTARGAAQAAGTYLTKAMTLNEGALNAESELFAQPTTLPAGNGVVVVQAHEASNCFNLNALINSASDGEVNDASLESFDDMLVAAGFDDAESESLAQKLADWVDADGSTRTYGAEDGYYVSQAEPYRAANTKLRSISELKAIAGYDAEIVAQIESLVCLRPAEEQSVLNINTLTVEQAPLLVALYSSELSLDDARAIIDSRPTGGWLNKDTFTQQDAIMKIAPDVRDEMAISLVSNYLSADISVGTGGLVTDYRALYQRAETGAVSLVSLVRREF</sequence>
<dbReference type="GO" id="GO:0009306">
    <property type="term" value="P:protein secretion"/>
    <property type="evidence" value="ECO:0007669"/>
    <property type="project" value="InterPro"/>
</dbReference>
<reference evidence="14 15" key="1">
    <citation type="journal article" date="2018" name="Nat. Biotechnol.">
        <title>A standardized bacterial taxonomy based on genome phylogeny substantially revises the tree of life.</title>
        <authorList>
            <person name="Parks D.H."/>
            <person name="Chuvochina M."/>
            <person name="Waite D.W."/>
            <person name="Rinke C."/>
            <person name="Skarshewski A."/>
            <person name="Chaumeil P.A."/>
            <person name="Hugenholtz P."/>
        </authorList>
    </citation>
    <scope>NUCLEOTIDE SEQUENCE [LARGE SCALE GENOMIC DNA]</scope>
    <source>
        <strain evidence="14">UBA8733</strain>
    </source>
</reference>
<evidence type="ECO:0000256" key="11">
    <source>
        <dbReference type="SAM" id="Phobius"/>
    </source>
</evidence>
<dbReference type="AlphaFoldDB" id="A0A3B9H1F2"/>
<evidence type="ECO:0000256" key="3">
    <source>
        <dbReference type="ARBA" id="ARBA00022448"/>
    </source>
</evidence>
<dbReference type="Pfam" id="PF21687">
    <property type="entry name" value="T2SSK_1st"/>
    <property type="match status" value="1"/>
</dbReference>
<keyword evidence="9 10" id="KW-0472">Membrane</keyword>
<dbReference type="NCBIfam" id="NF037980">
    <property type="entry name" value="T2SS_GspK"/>
    <property type="match status" value="1"/>
</dbReference>
<keyword evidence="8 11" id="KW-1133">Transmembrane helix</keyword>
<dbReference type="Proteomes" id="UP000259610">
    <property type="component" value="Unassembled WGS sequence"/>
</dbReference>
<keyword evidence="6 11" id="KW-0812">Transmembrane</keyword>
<dbReference type="Gene3D" id="1.10.40.60">
    <property type="entry name" value="EpsJ-like"/>
    <property type="match status" value="2"/>
</dbReference>
<comment type="caution">
    <text evidence="14">The sequence shown here is derived from an EMBL/GenBank/DDBJ whole genome shotgun (WGS) entry which is preliminary data.</text>
</comment>
<dbReference type="PANTHER" id="PTHR38831">
    <property type="entry name" value="TYPE II SECRETION SYSTEM PROTEIN K"/>
    <property type="match status" value="1"/>
</dbReference>
<dbReference type="PANTHER" id="PTHR38831:SF1">
    <property type="entry name" value="TYPE II SECRETION SYSTEM PROTEIN K-RELATED"/>
    <property type="match status" value="1"/>
</dbReference>
<dbReference type="EMBL" id="DMAN01000344">
    <property type="protein sequence ID" value="HAE28529.1"/>
    <property type="molecule type" value="Genomic_DNA"/>
</dbReference>
<organism evidence="14 15">
    <name type="scientific">Hyphomonas adhaerens</name>
    <dbReference type="NCBI Taxonomy" id="81029"/>
    <lineage>
        <taxon>Bacteria</taxon>
        <taxon>Pseudomonadati</taxon>
        <taxon>Pseudomonadota</taxon>
        <taxon>Alphaproteobacteria</taxon>
        <taxon>Hyphomonadales</taxon>
        <taxon>Hyphomonadaceae</taxon>
        <taxon>Hyphomonas</taxon>
    </lineage>
</organism>
<dbReference type="InterPro" id="IPR005628">
    <property type="entry name" value="GspK"/>
</dbReference>
<dbReference type="Pfam" id="PF03934">
    <property type="entry name" value="T2SSK"/>
    <property type="match status" value="1"/>
</dbReference>
<keyword evidence="7" id="KW-0653">Protein transport</keyword>
<accession>A0A3B9H1F2</accession>
<dbReference type="GO" id="GO:0005886">
    <property type="term" value="C:plasma membrane"/>
    <property type="evidence" value="ECO:0007669"/>
    <property type="project" value="UniProtKB-SubCell"/>
</dbReference>
<evidence type="ECO:0000256" key="2">
    <source>
        <dbReference type="ARBA" id="ARBA00007246"/>
    </source>
</evidence>
<evidence type="ECO:0000256" key="9">
    <source>
        <dbReference type="ARBA" id="ARBA00023136"/>
    </source>
</evidence>
<dbReference type="InterPro" id="IPR049179">
    <property type="entry name" value="T2SSK_SAM-like_2nd"/>
</dbReference>
<evidence type="ECO:0000313" key="14">
    <source>
        <dbReference type="EMBL" id="HAE28529.1"/>
    </source>
</evidence>
<evidence type="ECO:0000256" key="6">
    <source>
        <dbReference type="ARBA" id="ARBA00022692"/>
    </source>
</evidence>
<feature type="domain" description="T2SS protein K first SAM-like" evidence="13">
    <location>
        <begin position="143"/>
        <end position="250"/>
    </location>
</feature>
<keyword evidence="4 10" id="KW-1003">Cell membrane</keyword>
<evidence type="ECO:0000256" key="1">
    <source>
        <dbReference type="ARBA" id="ARBA00004533"/>
    </source>
</evidence>
<dbReference type="SUPFAM" id="SSF158544">
    <property type="entry name" value="GspK insert domain-like"/>
    <property type="match status" value="2"/>
</dbReference>
<feature type="transmembrane region" description="Helical" evidence="11">
    <location>
        <begin position="49"/>
        <end position="73"/>
    </location>
</feature>
<evidence type="ECO:0000256" key="5">
    <source>
        <dbReference type="ARBA" id="ARBA00022519"/>
    </source>
</evidence>
<dbReference type="Gene3D" id="3.30.1300.30">
    <property type="entry name" value="GSPII I/J protein-like"/>
    <property type="match status" value="1"/>
</dbReference>
<evidence type="ECO:0000256" key="8">
    <source>
        <dbReference type="ARBA" id="ARBA00022989"/>
    </source>
</evidence>
<proteinExistence type="inferred from homology"/>
<dbReference type="InterPro" id="IPR049031">
    <property type="entry name" value="T2SSK_SAM-like_1st"/>
</dbReference>
<feature type="domain" description="T2SS protein K second SAM-like" evidence="12">
    <location>
        <begin position="257"/>
        <end position="311"/>
    </location>
</feature>
<name>A0A3B9H1F2_9PROT</name>
<comment type="subcellular location">
    <subcellularLocation>
        <location evidence="1 10">Cell inner membrane</location>
    </subcellularLocation>
</comment>
<protein>
    <recommendedName>
        <fullName evidence="10">Type II secretion system protein K</fullName>
    </recommendedName>
</protein>
<evidence type="ECO:0000256" key="10">
    <source>
        <dbReference type="PIRNR" id="PIRNR002786"/>
    </source>
</evidence>
<evidence type="ECO:0000313" key="15">
    <source>
        <dbReference type="Proteomes" id="UP000259610"/>
    </source>
</evidence>
<comment type="similarity">
    <text evidence="2 10">Belongs to the GSP K family.</text>
</comment>
<evidence type="ECO:0000256" key="7">
    <source>
        <dbReference type="ARBA" id="ARBA00022927"/>
    </source>
</evidence>
<evidence type="ECO:0000256" key="4">
    <source>
        <dbReference type="ARBA" id="ARBA00022475"/>
    </source>
</evidence>
<evidence type="ECO:0000259" key="12">
    <source>
        <dbReference type="Pfam" id="PF03934"/>
    </source>
</evidence>
<dbReference type="PIRSF" id="PIRSF002786">
    <property type="entry name" value="XcpX"/>
    <property type="match status" value="1"/>
</dbReference>